<dbReference type="InterPro" id="IPR006703">
    <property type="entry name" value="G_AIG1"/>
</dbReference>
<organism evidence="5 6">
    <name type="scientific">Perca fluviatilis</name>
    <name type="common">European perch</name>
    <dbReference type="NCBI Taxonomy" id="8168"/>
    <lineage>
        <taxon>Eukaryota</taxon>
        <taxon>Metazoa</taxon>
        <taxon>Chordata</taxon>
        <taxon>Craniata</taxon>
        <taxon>Vertebrata</taxon>
        <taxon>Euteleostomi</taxon>
        <taxon>Actinopterygii</taxon>
        <taxon>Neopterygii</taxon>
        <taxon>Teleostei</taxon>
        <taxon>Neoteleostei</taxon>
        <taxon>Acanthomorphata</taxon>
        <taxon>Eupercaria</taxon>
        <taxon>Perciformes</taxon>
        <taxon>Percoidei</taxon>
        <taxon>Percidae</taxon>
        <taxon>Percinae</taxon>
        <taxon>Perca</taxon>
    </lineage>
</organism>
<dbReference type="AlphaFoldDB" id="A0A6A5EPU9"/>
<name>A0A6A5EPU9_PERFL</name>
<keyword evidence="6" id="KW-1185">Reference proteome</keyword>
<evidence type="ECO:0000259" key="4">
    <source>
        <dbReference type="PROSITE" id="PS51720"/>
    </source>
</evidence>
<dbReference type="PANTHER" id="PTHR10903:SF170">
    <property type="entry name" value="GTPASE IMAP FAMILY MEMBER 7"/>
    <property type="match status" value="1"/>
</dbReference>
<dbReference type="FunFam" id="3.40.50.300:FF:000366">
    <property type="entry name" value="GTPase, IMAP family member 2"/>
    <property type="match status" value="1"/>
</dbReference>
<dbReference type="SUPFAM" id="SSF52540">
    <property type="entry name" value="P-loop containing nucleoside triphosphate hydrolases"/>
    <property type="match status" value="2"/>
</dbReference>
<evidence type="ECO:0000256" key="1">
    <source>
        <dbReference type="ARBA" id="ARBA00008535"/>
    </source>
</evidence>
<comment type="similarity">
    <text evidence="1">Belongs to the TRAFAC class TrmE-Era-EngA-EngB-Septin-like GTPase superfamily. AIG1/Toc34/Toc159-like paraseptin GTPase family. IAN subfamily.</text>
</comment>
<dbReference type="GO" id="GO:0005525">
    <property type="term" value="F:GTP binding"/>
    <property type="evidence" value="ECO:0007669"/>
    <property type="project" value="UniProtKB-KW"/>
</dbReference>
<feature type="domain" description="AIG1-type G" evidence="4">
    <location>
        <begin position="14"/>
        <end position="197"/>
    </location>
</feature>
<accession>A0A6A5EPU9</accession>
<dbReference type="InterPro" id="IPR045058">
    <property type="entry name" value="GIMA/IAN/Toc"/>
</dbReference>
<comment type="caution">
    <text evidence="5">The sequence shown here is derived from an EMBL/GenBank/DDBJ whole genome shotgun (WGS) entry which is preliminary data.</text>
</comment>
<evidence type="ECO:0000256" key="3">
    <source>
        <dbReference type="ARBA" id="ARBA00023134"/>
    </source>
</evidence>
<keyword evidence="3" id="KW-0342">GTP-binding</keyword>
<proteinExistence type="inferred from homology"/>
<sequence>MDPGPRPGPGLGPCPGFTIVLLGNTGVGKSASGNTILGRPAVFESKKSFKSVTTEISKQTDTVFGKQITVIDTPGIFGSEWKIQTQCEELRQSSRPHLFLVVVKIDRFTIEQKNAVDAALRVIGDDEFNNCYLLFTGGDDLNNMSLDDFINDDPEGPLRPVVERFAWRYHVFNNDNGGQEQVRELLKKSGSLTNVDRPREERRIVLLSRPGAGKSSSGNTILGSERFKSKADFNSVSAETVSDSAVVEGRQVTVVDTPGITDEVLSPKKLFYEIMKSVVEASPGPHAFIIVVRIGRITGADISLFEMLQKLFGKDAPKYTTVLFTYGDELKGESIEGLINAHKRVSDLVSMCDGRFCVFDNTKRGNRVQVRDLLAKIDQMLTANGGEHYTSQMFRDIQTFPMNIYLWWDEVCEWFRQFLKTMENPEHVRLLETVI</sequence>
<dbReference type="Proteomes" id="UP000465112">
    <property type="component" value="Chromosome 16"/>
</dbReference>
<dbReference type="PANTHER" id="PTHR10903">
    <property type="entry name" value="GTPASE, IMAP FAMILY MEMBER-RELATED"/>
    <property type="match status" value="1"/>
</dbReference>
<evidence type="ECO:0000313" key="6">
    <source>
        <dbReference type="Proteomes" id="UP000465112"/>
    </source>
</evidence>
<evidence type="ECO:0000256" key="2">
    <source>
        <dbReference type="ARBA" id="ARBA00022741"/>
    </source>
</evidence>
<dbReference type="Pfam" id="PF04548">
    <property type="entry name" value="AIG1"/>
    <property type="match status" value="2"/>
</dbReference>
<evidence type="ECO:0000313" key="5">
    <source>
        <dbReference type="EMBL" id="KAF1378023.1"/>
    </source>
</evidence>
<dbReference type="PROSITE" id="PS51720">
    <property type="entry name" value="G_AIG1"/>
    <property type="match status" value="2"/>
</dbReference>
<gene>
    <name evidence="5" type="ORF">PFLUV_G00185290</name>
</gene>
<dbReference type="Gene3D" id="3.40.50.300">
    <property type="entry name" value="P-loop containing nucleotide triphosphate hydrolases"/>
    <property type="match status" value="2"/>
</dbReference>
<keyword evidence="2" id="KW-0547">Nucleotide-binding</keyword>
<reference evidence="5 6" key="1">
    <citation type="submission" date="2019-06" db="EMBL/GenBank/DDBJ databases">
        <title>A chromosome-scale genome assembly of the European perch, Perca fluviatilis.</title>
        <authorList>
            <person name="Roques C."/>
            <person name="Zahm M."/>
            <person name="Cabau C."/>
            <person name="Klopp C."/>
            <person name="Bouchez O."/>
            <person name="Donnadieu C."/>
            <person name="Kuhl H."/>
            <person name="Gislard M."/>
            <person name="Guendouz S."/>
            <person name="Journot L."/>
            <person name="Haffray P."/>
            <person name="Bestin A."/>
            <person name="Morvezen R."/>
            <person name="Feron R."/>
            <person name="Wen M."/>
            <person name="Jouanno E."/>
            <person name="Herpin A."/>
            <person name="Schartl M."/>
            <person name="Postlethwait J."/>
            <person name="Schaerlinger B."/>
            <person name="Chardard D."/>
            <person name="Lecocq T."/>
            <person name="Poncet C."/>
            <person name="Jaffrelo L."/>
            <person name="Lampietro C."/>
            <person name="Guiguen Y."/>
        </authorList>
    </citation>
    <scope>NUCLEOTIDE SEQUENCE [LARGE SCALE GENOMIC DNA]</scope>
    <source>
        <tissue evidence="5">Blood</tissue>
    </source>
</reference>
<dbReference type="InterPro" id="IPR027417">
    <property type="entry name" value="P-loop_NTPase"/>
</dbReference>
<feature type="domain" description="AIG1-type G" evidence="4">
    <location>
        <begin position="199"/>
        <end position="398"/>
    </location>
</feature>
<dbReference type="EMBL" id="VHII01000016">
    <property type="protein sequence ID" value="KAF1378023.1"/>
    <property type="molecule type" value="Genomic_DNA"/>
</dbReference>
<protein>
    <recommendedName>
        <fullName evidence="4">AIG1-type G domain-containing protein</fullName>
    </recommendedName>
</protein>